<feature type="binding site" evidence="11">
    <location>
        <position position="147"/>
    </location>
    <ligand>
        <name>alpha-D-mannose 1-phosphate</name>
        <dbReference type="ChEBI" id="CHEBI:58409"/>
    </ligand>
</feature>
<dbReference type="GO" id="GO:0005829">
    <property type="term" value="C:cytosol"/>
    <property type="evidence" value="ECO:0000318"/>
    <property type="project" value="GO_Central"/>
</dbReference>
<evidence type="ECO:0000256" key="6">
    <source>
        <dbReference type="ARBA" id="ARBA00022490"/>
    </source>
</evidence>
<dbReference type="UniPathway" id="UPA00126">
    <property type="reaction ID" value="UER00424"/>
</dbReference>
<evidence type="ECO:0000256" key="1">
    <source>
        <dbReference type="ARBA" id="ARBA00004496"/>
    </source>
</evidence>
<dbReference type="EC" id="5.4.2.8" evidence="5 13"/>
<dbReference type="KEGG" id="spu:115929758"/>
<dbReference type="InterPro" id="IPR023214">
    <property type="entry name" value="HAD_sf"/>
</dbReference>
<comment type="cofactor">
    <cofactor evidence="12">
        <name>Mg(2+)</name>
        <dbReference type="ChEBI" id="CHEBI:18420"/>
    </cofactor>
</comment>
<evidence type="ECO:0000256" key="3">
    <source>
        <dbReference type="ARBA" id="ARBA00009736"/>
    </source>
</evidence>
<feature type="binding site" evidence="12">
    <location>
        <position position="17"/>
    </location>
    <ligand>
        <name>Mg(2+)</name>
        <dbReference type="ChEBI" id="CHEBI:18420"/>
        <label>1</label>
    </ligand>
</feature>
<dbReference type="FunFam" id="3.30.1240.20:FF:000001">
    <property type="entry name" value="Phosphomannomutase"/>
    <property type="match status" value="1"/>
</dbReference>
<dbReference type="RefSeq" id="XP_030840717.1">
    <property type="nucleotide sequence ID" value="XM_030984857.1"/>
</dbReference>
<evidence type="ECO:0000256" key="8">
    <source>
        <dbReference type="ARBA" id="ARBA00022842"/>
    </source>
</evidence>
<comment type="pathway">
    <text evidence="2 13">Nucleotide-sugar biosynthesis; GDP-alpha-D-mannose biosynthesis; alpha-D-mannose 1-phosphate from D-fructose 6-phosphate: step 2/2.</text>
</comment>
<evidence type="ECO:0000256" key="5">
    <source>
        <dbReference type="ARBA" id="ARBA00012730"/>
    </source>
</evidence>
<dbReference type="SUPFAM" id="SSF56784">
    <property type="entry name" value="HAD-like"/>
    <property type="match status" value="1"/>
</dbReference>
<dbReference type="InterPro" id="IPR005002">
    <property type="entry name" value="PMM"/>
</dbReference>
<feature type="active site" description="Nucleophile" evidence="10">
    <location>
        <position position="17"/>
    </location>
</feature>
<dbReference type="Gene3D" id="3.40.50.1000">
    <property type="entry name" value="HAD superfamily/HAD-like"/>
    <property type="match status" value="1"/>
</dbReference>
<dbReference type="GO" id="GO:0009298">
    <property type="term" value="P:GDP-mannose biosynthetic process"/>
    <property type="evidence" value="ECO:0007669"/>
    <property type="project" value="UniProtKB-UniPathway"/>
</dbReference>
<dbReference type="NCBIfam" id="TIGR01484">
    <property type="entry name" value="HAD-SF-IIB"/>
    <property type="match status" value="1"/>
</dbReference>
<feature type="binding site" evidence="12">
    <location>
        <position position="214"/>
    </location>
    <ligand>
        <name>Mg(2+)</name>
        <dbReference type="ChEBI" id="CHEBI:18420"/>
        <label>1</label>
    </ligand>
</feature>
<keyword evidence="7 12" id="KW-0479">Metal-binding</keyword>
<dbReference type="OrthoDB" id="10264771at2759"/>
<feature type="binding site" evidence="12">
    <location>
        <position position="228"/>
    </location>
    <ligand>
        <name>Mg(2+)</name>
        <dbReference type="ChEBI" id="CHEBI:18420"/>
        <label>1</label>
    </ligand>
</feature>
<dbReference type="SFLD" id="SFLDG01140">
    <property type="entry name" value="C2.B:_Phosphomannomutase_and_P"/>
    <property type="match status" value="1"/>
</dbReference>
<dbReference type="CDD" id="cd02585">
    <property type="entry name" value="HAD_PMM"/>
    <property type="match status" value="1"/>
</dbReference>
<dbReference type="Proteomes" id="UP000007110">
    <property type="component" value="Unassembled WGS sequence"/>
</dbReference>
<feature type="active site" description="Nucleophile" evidence="10">
    <location>
        <position position="19"/>
    </location>
</feature>
<dbReference type="SFLD" id="SFLDS00003">
    <property type="entry name" value="Haloacid_Dehalogenase"/>
    <property type="match status" value="1"/>
</dbReference>
<evidence type="ECO:0000256" key="10">
    <source>
        <dbReference type="PIRSR" id="PIRSR605002-1"/>
    </source>
</evidence>
<dbReference type="EnsemblMetazoa" id="XM_030984857">
    <property type="protein sequence ID" value="XP_030840717"/>
    <property type="gene ID" value="LOC586118"/>
</dbReference>
<sequence>MPMMGKNSNCRRICLFDMDGTITNTRRTIEPEMIDVLLKLQTHVPIGLITGSDIKSVENQLGHDLHQMFDYVFVENGMVAYQKGQVFAKKIISEQIGEEKLQEVINFVLHYLADLHLPIKRGCFVECRTGMINICPMGRCNSTLEDRRIFCEYDKKHKVREKMVKTLRERFSSSGLKFSIGGQTSFDVYPMGWDKTFCLQYLDQEYKEIYFFGDRTSQDGNDYEIFHDSRTISHTVTSPEHTKQLLQQLFFNQPPNTDS</sequence>
<dbReference type="SFLD" id="SFLDF00445">
    <property type="entry name" value="alpha-phosphomannomutase"/>
    <property type="match status" value="1"/>
</dbReference>
<comment type="function">
    <text evidence="13">Involved in the synthesis of the GDP-mannose and dolichol-phosphate-mannose required for a number of critical mannosyl transfer reactions.</text>
</comment>
<reference evidence="15" key="1">
    <citation type="submission" date="2015-02" db="EMBL/GenBank/DDBJ databases">
        <title>Genome sequencing for Strongylocentrotus purpuratus.</title>
        <authorList>
            <person name="Murali S."/>
            <person name="Liu Y."/>
            <person name="Vee V."/>
            <person name="English A."/>
            <person name="Wang M."/>
            <person name="Skinner E."/>
            <person name="Han Y."/>
            <person name="Muzny D.M."/>
            <person name="Worley K.C."/>
            <person name="Gibbs R.A."/>
        </authorList>
    </citation>
    <scope>NUCLEOTIDE SEQUENCE</scope>
</reference>
<evidence type="ECO:0000313" key="14">
    <source>
        <dbReference type="EnsemblMetazoa" id="XP_030840717"/>
    </source>
</evidence>
<comment type="similarity">
    <text evidence="3 13">Belongs to the eukaryotic PMM family.</text>
</comment>
<feature type="binding site" evidence="11">
    <location>
        <position position="139"/>
    </location>
    <ligand>
        <name>alpha-D-mannose 1-phosphate</name>
        <dbReference type="ChEBI" id="CHEBI:58409"/>
    </ligand>
</feature>
<proteinExistence type="inferred from homology"/>
<protein>
    <recommendedName>
        <fullName evidence="5 13">Phosphomannomutase</fullName>
        <ecNumber evidence="5 13">5.4.2.8</ecNumber>
    </recommendedName>
</protein>
<evidence type="ECO:0000313" key="15">
    <source>
        <dbReference type="Proteomes" id="UP000007110"/>
    </source>
</evidence>
<dbReference type="GeneID" id="115929758"/>
<dbReference type="KEGG" id="spu:586118"/>
<evidence type="ECO:0000256" key="11">
    <source>
        <dbReference type="PIRSR" id="PIRSR605002-2"/>
    </source>
</evidence>
<evidence type="ECO:0000256" key="4">
    <source>
        <dbReference type="ARBA" id="ARBA00011738"/>
    </source>
</evidence>
<evidence type="ECO:0000256" key="12">
    <source>
        <dbReference type="PIRSR" id="PIRSR605002-3"/>
    </source>
</evidence>
<comment type="catalytic activity">
    <reaction evidence="13">
        <text>alpha-D-mannose 1-phosphate = D-mannose 6-phosphate</text>
        <dbReference type="Rhea" id="RHEA:11140"/>
        <dbReference type="ChEBI" id="CHEBI:58409"/>
        <dbReference type="ChEBI" id="CHEBI:58735"/>
        <dbReference type="EC" id="5.4.2.8"/>
    </reaction>
</comment>
<dbReference type="AlphaFoldDB" id="A0A7M7NRX1"/>
<evidence type="ECO:0000256" key="13">
    <source>
        <dbReference type="RuleBase" id="RU361118"/>
    </source>
</evidence>
<dbReference type="GO" id="GO:0006013">
    <property type="term" value="P:mannose metabolic process"/>
    <property type="evidence" value="ECO:0000318"/>
    <property type="project" value="GO_Central"/>
</dbReference>
<evidence type="ECO:0000256" key="7">
    <source>
        <dbReference type="ARBA" id="ARBA00022723"/>
    </source>
</evidence>
<reference evidence="14" key="2">
    <citation type="submission" date="2021-01" db="UniProtKB">
        <authorList>
            <consortium name="EnsemblMetazoa"/>
        </authorList>
    </citation>
    <scope>IDENTIFICATION</scope>
</reference>
<organism evidence="14 15">
    <name type="scientific">Strongylocentrotus purpuratus</name>
    <name type="common">Purple sea urchin</name>
    <dbReference type="NCBI Taxonomy" id="7668"/>
    <lineage>
        <taxon>Eukaryota</taxon>
        <taxon>Metazoa</taxon>
        <taxon>Echinodermata</taxon>
        <taxon>Eleutherozoa</taxon>
        <taxon>Echinozoa</taxon>
        <taxon>Echinoidea</taxon>
        <taxon>Euechinoidea</taxon>
        <taxon>Echinacea</taxon>
        <taxon>Camarodonta</taxon>
        <taxon>Echinidea</taxon>
        <taxon>Strongylocentrotidae</taxon>
        <taxon>Strongylocentrotus</taxon>
    </lineage>
</organism>
<evidence type="ECO:0000256" key="9">
    <source>
        <dbReference type="ARBA" id="ARBA00023235"/>
    </source>
</evidence>
<dbReference type="Pfam" id="PF03332">
    <property type="entry name" value="PMM"/>
    <property type="match status" value="1"/>
</dbReference>
<keyword evidence="8 12" id="KW-0460">Magnesium</keyword>
<evidence type="ECO:0000256" key="2">
    <source>
        <dbReference type="ARBA" id="ARBA00004699"/>
    </source>
</evidence>
<dbReference type="GeneID" id="586118"/>
<keyword evidence="6 13" id="KW-0963">Cytoplasm</keyword>
<dbReference type="PANTHER" id="PTHR10466:SF0">
    <property type="entry name" value="PHOSPHOMANNOMUTASE"/>
    <property type="match status" value="1"/>
</dbReference>
<dbReference type="InterPro" id="IPR043169">
    <property type="entry name" value="PMM_cap"/>
</dbReference>
<comment type="subcellular location">
    <subcellularLocation>
        <location evidence="1 13">Cytoplasm</location>
    </subcellularLocation>
</comment>
<dbReference type="GO" id="GO:0004615">
    <property type="term" value="F:phosphomannomutase activity"/>
    <property type="evidence" value="ECO:0000318"/>
    <property type="project" value="GO_Central"/>
</dbReference>
<feature type="binding site" evidence="11">
    <location>
        <position position="187"/>
    </location>
    <ligand>
        <name>alpha-D-mannose 1-phosphate</name>
        <dbReference type="ChEBI" id="CHEBI:58409"/>
    </ligand>
</feature>
<feature type="binding site" evidence="12">
    <location>
        <position position="226"/>
    </location>
    <ligand>
        <name>Mg(2+)</name>
        <dbReference type="ChEBI" id="CHEBI:18420"/>
        <label>1</label>
    </ligand>
</feature>
<keyword evidence="9 13" id="KW-0413">Isomerase</keyword>
<feature type="binding site" evidence="11">
    <location>
        <position position="185"/>
    </location>
    <ligand>
        <name>alpha-D-mannose 1-phosphate</name>
        <dbReference type="ChEBI" id="CHEBI:58409"/>
    </ligand>
</feature>
<dbReference type="InParanoid" id="A0A7M7NRX1"/>
<dbReference type="InterPro" id="IPR036412">
    <property type="entry name" value="HAD-like_sf"/>
</dbReference>
<dbReference type="Gene3D" id="3.30.1240.20">
    <property type="match status" value="1"/>
</dbReference>
<name>A0A7M7NRX1_STRPU</name>
<dbReference type="EnsemblMetazoa" id="XM_030999718">
    <property type="protein sequence ID" value="XP_030855578"/>
    <property type="gene ID" value="LOC115929758"/>
</dbReference>
<feature type="binding site" evidence="12">
    <location>
        <position position="19"/>
    </location>
    <ligand>
        <name>Mg(2+)</name>
        <dbReference type="ChEBI" id="CHEBI:18420"/>
        <label>1</label>
    </ligand>
</feature>
<dbReference type="GO" id="GO:0006487">
    <property type="term" value="P:protein N-linked glycosylation"/>
    <property type="evidence" value="ECO:0000318"/>
    <property type="project" value="GO_Central"/>
</dbReference>
<dbReference type="GO" id="GO:0046872">
    <property type="term" value="F:metal ion binding"/>
    <property type="evidence" value="ECO:0007669"/>
    <property type="project" value="UniProtKB-KW"/>
</dbReference>
<dbReference type="SFLD" id="SFLDG01143">
    <property type="entry name" value="C2.B.3:_Phosphomannomutase_Lik"/>
    <property type="match status" value="1"/>
</dbReference>
<feature type="binding site" evidence="11">
    <location>
        <position position="26"/>
    </location>
    <ligand>
        <name>alpha-D-mannose 1-phosphate</name>
        <dbReference type="ChEBI" id="CHEBI:58409"/>
    </ligand>
</feature>
<feature type="binding site" evidence="11">
    <location>
        <position position="128"/>
    </location>
    <ligand>
        <name>alpha-D-mannose 1-phosphate</name>
        <dbReference type="ChEBI" id="CHEBI:58409"/>
    </ligand>
</feature>
<dbReference type="RefSeq" id="XP_030855578.1">
    <property type="nucleotide sequence ID" value="XM_030999718.1"/>
</dbReference>
<feature type="binding site" evidence="12">
    <location>
        <position position="231"/>
    </location>
    <ligand>
        <name>Mg(2+)</name>
        <dbReference type="ChEBI" id="CHEBI:18420"/>
        <label>1</label>
    </ligand>
</feature>
<accession>A0A7M7NRX1</accession>
<dbReference type="OMA" id="SIXGGND"/>
<comment type="subunit">
    <text evidence="4 13">Homodimer.</text>
</comment>
<dbReference type="InterPro" id="IPR006379">
    <property type="entry name" value="HAD-SF_hydro_IIB"/>
</dbReference>
<keyword evidence="15" id="KW-1185">Reference proteome</keyword>
<dbReference type="PANTHER" id="PTHR10466">
    <property type="entry name" value="PHOSPHOMANNOMUTASE"/>
    <property type="match status" value="1"/>
</dbReference>